<dbReference type="EMBL" id="BAAANC010000006">
    <property type="protein sequence ID" value="GAA1562739.1"/>
    <property type="molecule type" value="Genomic_DNA"/>
</dbReference>
<name>A0ABN2CSG9_9ACTN</name>
<gene>
    <name evidence="2" type="ORF">GCM10009741_80390</name>
</gene>
<evidence type="ECO:0000313" key="3">
    <source>
        <dbReference type="Proteomes" id="UP001500363"/>
    </source>
</evidence>
<dbReference type="Proteomes" id="UP001500363">
    <property type="component" value="Unassembled WGS sequence"/>
</dbReference>
<evidence type="ECO:0000256" key="1">
    <source>
        <dbReference type="SAM" id="Phobius"/>
    </source>
</evidence>
<keyword evidence="1" id="KW-1133">Transmembrane helix</keyword>
<feature type="transmembrane region" description="Helical" evidence="1">
    <location>
        <begin position="47"/>
        <end position="65"/>
    </location>
</feature>
<accession>A0ABN2CSG9</accession>
<evidence type="ECO:0000313" key="2">
    <source>
        <dbReference type="EMBL" id="GAA1562739.1"/>
    </source>
</evidence>
<keyword evidence="1" id="KW-0812">Transmembrane</keyword>
<proteinExistence type="predicted"/>
<sequence>MRTAAKEVGGLGVFAVSPAGTRWSFHGGALSQEVDMRTRRASTTGSRVITIVVVVWLLIGLAAAAQRNYFGGSDATCAKVGTTLVTIVAGPLNYIGANPKIDCAAPQPSK</sequence>
<reference evidence="2 3" key="1">
    <citation type="journal article" date="2019" name="Int. J. Syst. Evol. Microbiol.">
        <title>The Global Catalogue of Microorganisms (GCM) 10K type strain sequencing project: providing services to taxonomists for standard genome sequencing and annotation.</title>
        <authorList>
            <consortium name="The Broad Institute Genomics Platform"/>
            <consortium name="The Broad Institute Genome Sequencing Center for Infectious Disease"/>
            <person name="Wu L."/>
            <person name="Ma J."/>
        </authorList>
    </citation>
    <scope>NUCLEOTIDE SEQUENCE [LARGE SCALE GENOMIC DNA]</scope>
    <source>
        <strain evidence="2 3">JCM 14303</strain>
    </source>
</reference>
<protein>
    <submittedName>
        <fullName evidence="2">Uncharacterized protein</fullName>
    </submittedName>
</protein>
<keyword evidence="3" id="KW-1185">Reference proteome</keyword>
<organism evidence="2 3">
    <name type="scientific">Kribbella lupini</name>
    <dbReference type="NCBI Taxonomy" id="291602"/>
    <lineage>
        <taxon>Bacteria</taxon>
        <taxon>Bacillati</taxon>
        <taxon>Actinomycetota</taxon>
        <taxon>Actinomycetes</taxon>
        <taxon>Propionibacteriales</taxon>
        <taxon>Kribbellaceae</taxon>
        <taxon>Kribbella</taxon>
    </lineage>
</organism>
<keyword evidence="1" id="KW-0472">Membrane</keyword>
<comment type="caution">
    <text evidence="2">The sequence shown here is derived from an EMBL/GenBank/DDBJ whole genome shotgun (WGS) entry which is preliminary data.</text>
</comment>